<dbReference type="InterPro" id="IPR003833">
    <property type="entry name" value="CT_C_D"/>
</dbReference>
<proteinExistence type="predicted"/>
<evidence type="ECO:0000259" key="4">
    <source>
        <dbReference type="SMART" id="SM00796"/>
    </source>
</evidence>
<evidence type="ECO:0000256" key="3">
    <source>
        <dbReference type="ARBA" id="ARBA00022840"/>
    </source>
</evidence>
<dbReference type="EMBL" id="SWCI01000002">
    <property type="protein sequence ID" value="TKB50474.1"/>
    <property type="molecule type" value="Genomic_DNA"/>
</dbReference>
<evidence type="ECO:0000313" key="6">
    <source>
        <dbReference type="Proteomes" id="UP000305674"/>
    </source>
</evidence>
<protein>
    <submittedName>
        <fullName evidence="5">5-oxoprolinase subunit PxpB</fullName>
        <ecNumber evidence="5">3.5.2.9</ecNumber>
    </submittedName>
</protein>
<keyword evidence="1" id="KW-0547">Nucleotide-binding</keyword>
<evidence type="ECO:0000313" key="5">
    <source>
        <dbReference type="EMBL" id="TKB50474.1"/>
    </source>
</evidence>
<keyword evidence="6" id="KW-1185">Reference proteome</keyword>
<dbReference type="InterPro" id="IPR029000">
    <property type="entry name" value="Cyclophilin-like_dom_sf"/>
</dbReference>
<dbReference type="Pfam" id="PF02682">
    <property type="entry name" value="CT_C_D"/>
    <property type="match status" value="1"/>
</dbReference>
<dbReference type="PANTHER" id="PTHR34698">
    <property type="entry name" value="5-OXOPROLINASE SUBUNIT B"/>
    <property type="match status" value="1"/>
</dbReference>
<dbReference type="PANTHER" id="PTHR34698:SF2">
    <property type="entry name" value="5-OXOPROLINASE SUBUNIT B"/>
    <property type="match status" value="1"/>
</dbReference>
<dbReference type="InterPro" id="IPR010016">
    <property type="entry name" value="PxpB"/>
</dbReference>
<keyword evidence="3" id="KW-0067">ATP-binding</keyword>
<gene>
    <name evidence="5" type="primary">pxpB</name>
    <name evidence="5" type="ORF">FCL40_04805</name>
</gene>
<dbReference type="SMART" id="SM00796">
    <property type="entry name" value="AHS1"/>
    <property type="match status" value="1"/>
</dbReference>
<evidence type="ECO:0000256" key="1">
    <source>
        <dbReference type="ARBA" id="ARBA00022741"/>
    </source>
</evidence>
<evidence type="ECO:0000256" key="2">
    <source>
        <dbReference type="ARBA" id="ARBA00022801"/>
    </source>
</evidence>
<sequence>MARDLPGVVDALFAGQTVALWLADGTDHELVQTRLQSLWQGAQLTQEPPRCLTLPIHYDGEDLHEVAQRCGLSPREVIALHCGVNYRVAWLGFLPGFAYLDGLPEPLQLPRRSTPRVSVPAGSLAIAGSQSALYPCESPGGWHLIGRCNLTLFDPRAEPPSLLLPGDRIRFEPVGVPE</sequence>
<comment type="caution">
    <text evidence="5">The sequence shown here is derived from an EMBL/GenBank/DDBJ whole genome shotgun (WGS) entry which is preliminary data.</text>
</comment>
<dbReference type="NCBIfam" id="TIGR00370">
    <property type="entry name" value="5-oxoprolinase subunit PxpB"/>
    <property type="match status" value="1"/>
</dbReference>
<organism evidence="5 6">
    <name type="scientific">Ferrimonas sediminicola</name>
    <dbReference type="NCBI Taxonomy" id="2569538"/>
    <lineage>
        <taxon>Bacteria</taxon>
        <taxon>Pseudomonadati</taxon>
        <taxon>Pseudomonadota</taxon>
        <taxon>Gammaproteobacteria</taxon>
        <taxon>Alteromonadales</taxon>
        <taxon>Ferrimonadaceae</taxon>
        <taxon>Ferrimonas</taxon>
    </lineage>
</organism>
<feature type="domain" description="Carboxyltransferase" evidence="4">
    <location>
        <begin position="1"/>
        <end position="163"/>
    </location>
</feature>
<dbReference type="EC" id="3.5.2.9" evidence="5"/>
<dbReference type="OrthoDB" id="9778567at2"/>
<dbReference type="GO" id="GO:0005524">
    <property type="term" value="F:ATP binding"/>
    <property type="evidence" value="ECO:0007669"/>
    <property type="project" value="UniProtKB-KW"/>
</dbReference>
<dbReference type="Gene3D" id="2.40.100.10">
    <property type="entry name" value="Cyclophilin-like"/>
    <property type="match status" value="1"/>
</dbReference>
<dbReference type="SUPFAM" id="SSF50891">
    <property type="entry name" value="Cyclophilin-like"/>
    <property type="match status" value="1"/>
</dbReference>
<name>A0A4U1BHE6_9GAMM</name>
<dbReference type="Proteomes" id="UP000305674">
    <property type="component" value="Unassembled WGS sequence"/>
</dbReference>
<reference evidence="5 6" key="1">
    <citation type="submission" date="2019-04" db="EMBL/GenBank/DDBJ databases">
        <authorList>
            <person name="Hwang J.C."/>
        </authorList>
    </citation>
    <scope>NUCLEOTIDE SEQUENCE [LARGE SCALE GENOMIC DNA]</scope>
    <source>
        <strain evidence="5 6">IMCC35001</strain>
    </source>
</reference>
<keyword evidence="2 5" id="KW-0378">Hydrolase</keyword>
<accession>A0A4U1BHE6</accession>
<dbReference type="AlphaFoldDB" id="A0A4U1BHE6"/>
<dbReference type="GO" id="GO:0017168">
    <property type="term" value="F:5-oxoprolinase (ATP-hydrolyzing) activity"/>
    <property type="evidence" value="ECO:0007669"/>
    <property type="project" value="UniProtKB-EC"/>
</dbReference>